<name>A0A0C2X4F4_AMAMK</name>
<evidence type="ECO:0000313" key="2">
    <source>
        <dbReference type="Proteomes" id="UP000054549"/>
    </source>
</evidence>
<sequence length="70" mass="8246">MEASRKKVITQMPSRLYHPIFIHTFMFLDIRYRLFSTIVKTKVLNCYCDKTSSEYEMNMANNGGDLSKCQ</sequence>
<dbReference type="InParanoid" id="A0A0C2X4F4"/>
<accession>A0A0C2X4F4</accession>
<dbReference type="HOGENOM" id="CLU_2757262_0_0_1"/>
<protein>
    <submittedName>
        <fullName evidence="1">Uncharacterized protein</fullName>
    </submittedName>
</protein>
<evidence type="ECO:0000313" key="1">
    <source>
        <dbReference type="EMBL" id="KIL64151.1"/>
    </source>
</evidence>
<dbReference type="AlphaFoldDB" id="A0A0C2X4F4"/>
<reference evidence="1 2" key="1">
    <citation type="submission" date="2014-04" db="EMBL/GenBank/DDBJ databases">
        <title>Evolutionary Origins and Diversification of the Mycorrhizal Mutualists.</title>
        <authorList>
            <consortium name="DOE Joint Genome Institute"/>
            <consortium name="Mycorrhizal Genomics Consortium"/>
            <person name="Kohler A."/>
            <person name="Kuo A."/>
            <person name="Nagy L.G."/>
            <person name="Floudas D."/>
            <person name="Copeland A."/>
            <person name="Barry K.W."/>
            <person name="Cichocki N."/>
            <person name="Veneault-Fourrey C."/>
            <person name="LaButti K."/>
            <person name="Lindquist E.A."/>
            <person name="Lipzen A."/>
            <person name="Lundell T."/>
            <person name="Morin E."/>
            <person name="Murat C."/>
            <person name="Riley R."/>
            <person name="Ohm R."/>
            <person name="Sun H."/>
            <person name="Tunlid A."/>
            <person name="Henrissat B."/>
            <person name="Grigoriev I.V."/>
            <person name="Hibbett D.S."/>
            <person name="Martin F."/>
        </authorList>
    </citation>
    <scope>NUCLEOTIDE SEQUENCE [LARGE SCALE GENOMIC DNA]</scope>
    <source>
        <strain evidence="1 2">Koide BX008</strain>
    </source>
</reference>
<proteinExistence type="predicted"/>
<organism evidence="1 2">
    <name type="scientific">Amanita muscaria (strain Koide BX008)</name>
    <dbReference type="NCBI Taxonomy" id="946122"/>
    <lineage>
        <taxon>Eukaryota</taxon>
        <taxon>Fungi</taxon>
        <taxon>Dikarya</taxon>
        <taxon>Basidiomycota</taxon>
        <taxon>Agaricomycotina</taxon>
        <taxon>Agaricomycetes</taxon>
        <taxon>Agaricomycetidae</taxon>
        <taxon>Agaricales</taxon>
        <taxon>Pluteineae</taxon>
        <taxon>Amanitaceae</taxon>
        <taxon>Amanita</taxon>
    </lineage>
</organism>
<gene>
    <name evidence="1" type="ORF">M378DRAFT_163633</name>
</gene>
<keyword evidence="2" id="KW-1185">Reference proteome</keyword>
<dbReference type="Proteomes" id="UP000054549">
    <property type="component" value="Unassembled WGS sequence"/>
</dbReference>
<dbReference type="EMBL" id="KN818252">
    <property type="protein sequence ID" value="KIL64151.1"/>
    <property type="molecule type" value="Genomic_DNA"/>
</dbReference>